<dbReference type="PANTHER" id="PTHR44591:SF19">
    <property type="entry name" value="TWO-COMPONENT RESPONSE REGULATOR-RELATED"/>
    <property type="match status" value="1"/>
</dbReference>
<evidence type="ECO:0000256" key="2">
    <source>
        <dbReference type="PROSITE-ProRule" id="PRU00169"/>
    </source>
</evidence>
<dbReference type="AlphaFoldDB" id="A0A1A8XY40"/>
<dbReference type="RefSeq" id="WP_186411645.1">
    <property type="nucleotide sequence ID" value="NZ_FLQY01000257.1"/>
</dbReference>
<dbReference type="Gene3D" id="3.40.50.2300">
    <property type="match status" value="1"/>
</dbReference>
<dbReference type="SMART" id="SM00448">
    <property type="entry name" value="REC"/>
    <property type="match status" value="1"/>
</dbReference>
<evidence type="ECO:0000259" key="3">
    <source>
        <dbReference type="PROSITE" id="PS50110"/>
    </source>
</evidence>
<dbReference type="InterPro" id="IPR050595">
    <property type="entry name" value="Bact_response_regulator"/>
</dbReference>
<reference evidence="4 5" key="1">
    <citation type="submission" date="2016-06" db="EMBL/GenBank/DDBJ databases">
        <authorList>
            <person name="Kjaerup R.B."/>
            <person name="Dalgaard T.S."/>
            <person name="Juul-Madsen H.R."/>
        </authorList>
    </citation>
    <scope>NUCLEOTIDE SEQUENCE [LARGE SCALE GENOMIC DNA]</scope>
    <source>
        <strain evidence="4">2</strain>
    </source>
</reference>
<dbReference type="PANTHER" id="PTHR44591">
    <property type="entry name" value="STRESS RESPONSE REGULATOR PROTEIN 1"/>
    <property type="match status" value="1"/>
</dbReference>
<dbReference type="Pfam" id="PF00072">
    <property type="entry name" value="Response_reg"/>
    <property type="match status" value="1"/>
</dbReference>
<evidence type="ECO:0000313" key="4">
    <source>
        <dbReference type="EMBL" id="SBT09572.1"/>
    </source>
</evidence>
<dbReference type="SUPFAM" id="SSF52172">
    <property type="entry name" value="CheY-like"/>
    <property type="match status" value="1"/>
</dbReference>
<evidence type="ECO:0000313" key="5">
    <source>
        <dbReference type="Proteomes" id="UP000199600"/>
    </source>
</evidence>
<organism evidence="4 5">
    <name type="scientific">Candidatus Propionivibrio aalborgensis</name>
    <dbReference type="NCBI Taxonomy" id="1860101"/>
    <lineage>
        <taxon>Bacteria</taxon>
        <taxon>Pseudomonadati</taxon>
        <taxon>Pseudomonadota</taxon>
        <taxon>Betaproteobacteria</taxon>
        <taxon>Rhodocyclales</taxon>
        <taxon>Rhodocyclaceae</taxon>
        <taxon>Propionivibrio</taxon>
    </lineage>
</organism>
<sequence>MSRILIVDDEESILKSLRRLLSLTPCTAGEVTYKLTVDICSSPKEALEKARHTAYDLVLSDFRMPVINGVQFLKALREIQPDAARLILSGYADLNGLIDAINEAGIIRFISKPWNDYELVSTLGQVLALRDLSLENQRLADQARLTMGSISEEEIERKRLEASEPGITQVNWGPDGSVLLDESLLEPESPGDKWLN</sequence>
<dbReference type="InterPro" id="IPR011006">
    <property type="entry name" value="CheY-like_superfamily"/>
</dbReference>
<keyword evidence="1 2" id="KW-0597">Phosphoprotein</keyword>
<dbReference type="Proteomes" id="UP000199600">
    <property type="component" value="Unassembled WGS sequence"/>
</dbReference>
<accession>A0A1A8XY40</accession>
<dbReference type="PROSITE" id="PS50110">
    <property type="entry name" value="RESPONSE_REGULATORY"/>
    <property type="match status" value="1"/>
</dbReference>
<feature type="modified residue" description="4-aspartylphosphate" evidence="2">
    <location>
        <position position="61"/>
    </location>
</feature>
<keyword evidence="5" id="KW-1185">Reference proteome</keyword>
<dbReference type="EMBL" id="FLQY01000257">
    <property type="protein sequence ID" value="SBT09572.1"/>
    <property type="molecule type" value="Genomic_DNA"/>
</dbReference>
<protein>
    <submittedName>
        <fullName evidence="4">Response regulator receiver</fullName>
    </submittedName>
</protein>
<proteinExistence type="predicted"/>
<dbReference type="GO" id="GO:0000160">
    <property type="term" value="P:phosphorelay signal transduction system"/>
    <property type="evidence" value="ECO:0007669"/>
    <property type="project" value="InterPro"/>
</dbReference>
<name>A0A1A8XY40_9RHOO</name>
<feature type="domain" description="Response regulatory" evidence="3">
    <location>
        <begin position="3"/>
        <end position="127"/>
    </location>
</feature>
<dbReference type="InterPro" id="IPR001789">
    <property type="entry name" value="Sig_transdc_resp-reg_receiver"/>
</dbReference>
<gene>
    <name evidence="4" type="ORF">PROAA_330021</name>
</gene>
<evidence type="ECO:0000256" key="1">
    <source>
        <dbReference type="ARBA" id="ARBA00022553"/>
    </source>
</evidence>